<dbReference type="EMBL" id="BGZK01001244">
    <property type="protein sequence ID" value="GBP75330.1"/>
    <property type="molecule type" value="Genomic_DNA"/>
</dbReference>
<sequence>MCLKSRPAGRTLRSASGVSKELAEWTESLITSNQKVRLYVPVHGRFENDIITALASTALNSLQVAKLAQA</sequence>
<reference evidence="1 2" key="1">
    <citation type="journal article" date="2019" name="Commun. Biol.">
        <title>The bagworm genome reveals a unique fibroin gene that provides high tensile strength.</title>
        <authorList>
            <person name="Kono N."/>
            <person name="Nakamura H."/>
            <person name="Ohtoshi R."/>
            <person name="Tomita M."/>
            <person name="Numata K."/>
            <person name="Arakawa K."/>
        </authorList>
    </citation>
    <scope>NUCLEOTIDE SEQUENCE [LARGE SCALE GENOMIC DNA]</scope>
</reference>
<keyword evidence="2" id="KW-1185">Reference proteome</keyword>
<comment type="caution">
    <text evidence="1">The sequence shown here is derived from an EMBL/GenBank/DDBJ whole genome shotgun (WGS) entry which is preliminary data.</text>
</comment>
<accession>A0A4C1YJU7</accession>
<name>A0A4C1YJU7_EUMVA</name>
<evidence type="ECO:0000313" key="2">
    <source>
        <dbReference type="Proteomes" id="UP000299102"/>
    </source>
</evidence>
<proteinExistence type="predicted"/>
<gene>
    <name evidence="1" type="ORF">EVAR_38394_1</name>
</gene>
<dbReference type="AlphaFoldDB" id="A0A4C1YJU7"/>
<organism evidence="1 2">
    <name type="scientific">Eumeta variegata</name>
    <name type="common">Bagworm moth</name>
    <name type="synonym">Eumeta japonica</name>
    <dbReference type="NCBI Taxonomy" id="151549"/>
    <lineage>
        <taxon>Eukaryota</taxon>
        <taxon>Metazoa</taxon>
        <taxon>Ecdysozoa</taxon>
        <taxon>Arthropoda</taxon>
        <taxon>Hexapoda</taxon>
        <taxon>Insecta</taxon>
        <taxon>Pterygota</taxon>
        <taxon>Neoptera</taxon>
        <taxon>Endopterygota</taxon>
        <taxon>Lepidoptera</taxon>
        <taxon>Glossata</taxon>
        <taxon>Ditrysia</taxon>
        <taxon>Tineoidea</taxon>
        <taxon>Psychidae</taxon>
        <taxon>Oiketicinae</taxon>
        <taxon>Eumeta</taxon>
    </lineage>
</organism>
<dbReference type="Proteomes" id="UP000299102">
    <property type="component" value="Unassembled WGS sequence"/>
</dbReference>
<evidence type="ECO:0000313" key="1">
    <source>
        <dbReference type="EMBL" id="GBP75330.1"/>
    </source>
</evidence>
<protein>
    <submittedName>
        <fullName evidence="1">Uncharacterized protein</fullName>
    </submittedName>
</protein>